<dbReference type="KEGG" id="psoj:PHYSODRAFT_330282"/>
<dbReference type="RefSeq" id="XP_009525220.1">
    <property type="nucleotide sequence ID" value="XM_009526925.1"/>
</dbReference>
<dbReference type="PANTHER" id="PTHR37066:SF1">
    <property type="entry name" value="LNS2_PITP DOMAIN-CONTAINING PROTEIN"/>
    <property type="match status" value="1"/>
</dbReference>
<evidence type="ECO:0000313" key="2">
    <source>
        <dbReference type="Proteomes" id="UP000002640"/>
    </source>
</evidence>
<name>G4Z7W8_PHYSP</name>
<dbReference type="STRING" id="1094619.G4Z7W8"/>
<organism evidence="1 2">
    <name type="scientific">Phytophthora sojae (strain P6497)</name>
    <name type="common">Soybean stem and root rot agent</name>
    <name type="synonym">Phytophthora megasperma f. sp. glycines</name>
    <dbReference type="NCBI Taxonomy" id="1094619"/>
    <lineage>
        <taxon>Eukaryota</taxon>
        <taxon>Sar</taxon>
        <taxon>Stramenopiles</taxon>
        <taxon>Oomycota</taxon>
        <taxon>Peronosporomycetes</taxon>
        <taxon>Peronosporales</taxon>
        <taxon>Peronosporaceae</taxon>
        <taxon>Phytophthora</taxon>
    </lineage>
</organism>
<reference evidence="1 2" key="1">
    <citation type="journal article" date="2006" name="Science">
        <title>Phytophthora genome sequences uncover evolutionary origins and mechanisms of pathogenesis.</title>
        <authorList>
            <person name="Tyler B.M."/>
            <person name="Tripathy S."/>
            <person name="Zhang X."/>
            <person name="Dehal P."/>
            <person name="Jiang R.H."/>
            <person name="Aerts A."/>
            <person name="Arredondo F.D."/>
            <person name="Baxter L."/>
            <person name="Bensasson D."/>
            <person name="Beynon J.L."/>
            <person name="Chapman J."/>
            <person name="Damasceno C.M."/>
            <person name="Dorrance A.E."/>
            <person name="Dou D."/>
            <person name="Dickerman A.W."/>
            <person name="Dubchak I.L."/>
            <person name="Garbelotto M."/>
            <person name="Gijzen M."/>
            <person name="Gordon S.G."/>
            <person name="Govers F."/>
            <person name="Grunwald N.J."/>
            <person name="Huang W."/>
            <person name="Ivors K.L."/>
            <person name="Jones R.W."/>
            <person name="Kamoun S."/>
            <person name="Krampis K."/>
            <person name="Lamour K.H."/>
            <person name="Lee M.K."/>
            <person name="McDonald W.H."/>
            <person name="Medina M."/>
            <person name="Meijer H.J."/>
            <person name="Nordberg E.K."/>
            <person name="Maclean D.J."/>
            <person name="Ospina-Giraldo M.D."/>
            <person name="Morris P.F."/>
            <person name="Phuntumart V."/>
            <person name="Putnam N.H."/>
            <person name="Rash S."/>
            <person name="Rose J.K."/>
            <person name="Sakihama Y."/>
            <person name="Salamov A.A."/>
            <person name="Savidor A."/>
            <person name="Scheuring C.F."/>
            <person name="Smith B.M."/>
            <person name="Sobral B.W."/>
            <person name="Terry A."/>
            <person name="Torto-Alalibo T.A."/>
            <person name="Win J."/>
            <person name="Xu Z."/>
            <person name="Zhang H."/>
            <person name="Grigoriev I.V."/>
            <person name="Rokhsar D.S."/>
            <person name="Boore J.L."/>
        </authorList>
    </citation>
    <scope>NUCLEOTIDE SEQUENCE [LARGE SCALE GENOMIC DNA]</scope>
    <source>
        <strain evidence="1 2">P6497</strain>
    </source>
</reference>
<dbReference type="PANTHER" id="PTHR37066">
    <property type="entry name" value="HELICASE-ASSOCIATED"/>
    <property type="match status" value="1"/>
</dbReference>
<evidence type="ECO:0000313" key="1">
    <source>
        <dbReference type="EMBL" id="EGZ22503.1"/>
    </source>
</evidence>
<dbReference type="EMBL" id="JH159153">
    <property type="protein sequence ID" value="EGZ22503.1"/>
    <property type="molecule type" value="Genomic_DNA"/>
</dbReference>
<dbReference type="GeneID" id="20646099"/>
<dbReference type="AlphaFoldDB" id="G4Z7W8"/>
<dbReference type="InParanoid" id="G4Z7W8"/>
<gene>
    <name evidence="1" type="ORF">PHYSODRAFT_330282</name>
</gene>
<dbReference type="Proteomes" id="UP000002640">
    <property type="component" value="Unassembled WGS sequence"/>
</dbReference>
<protein>
    <submittedName>
        <fullName evidence="1">Uncharacterized protein</fullName>
    </submittedName>
</protein>
<accession>G4Z7W8</accession>
<keyword evidence="2" id="KW-1185">Reference proteome</keyword>
<proteinExistence type="predicted"/>
<sequence length="329" mass="38204">MLRLVARQAASRYRSRQRPPASADIFGSTVLGGETGSDSVLDSIKEDAQQETEVYQGRSPWEQKILAALRTYKDLNGDLLVPQSLVIPTGDERWPSVTWGYKLGTAVRDLRWRLQSKSPLPTGMKEELEKMSFVKNMAQYKWDNIVLPALQRFHQVHEHTDVPHEFVVPRDDETWPRLAWGYRLGYTVHRIRQKEVYTAQVAMSKEELDRMDFCYGMSIVERRWTEKILPSFHVYRQEFGDCIIPTAFVVQHCGRDIEHLDELGLNLKLSSRTWKERVVPLLSMYAELHGEEEIPHDFVIPSEAPWEEKLWGVRLGLIVARNPQFASRE</sequence>